<evidence type="ECO:0000313" key="5">
    <source>
        <dbReference type="EMBL" id="KPL77437.1"/>
    </source>
</evidence>
<dbReference type="RefSeq" id="WP_062419131.1">
    <property type="nucleotide sequence ID" value="NZ_DF967974.1"/>
</dbReference>
<evidence type="ECO:0000259" key="4">
    <source>
        <dbReference type="PROSITE" id="PS50949"/>
    </source>
</evidence>
<dbReference type="Pfam" id="PF07702">
    <property type="entry name" value="UTRA"/>
    <property type="match status" value="1"/>
</dbReference>
<dbReference type="AlphaFoldDB" id="A0A0P6XM62"/>
<keyword evidence="6" id="KW-1185">Reference proteome</keyword>
<evidence type="ECO:0000313" key="6">
    <source>
        <dbReference type="Proteomes" id="UP000050501"/>
    </source>
</evidence>
<name>A0A0P6XM62_9CHLR</name>
<sequence length="249" mass="28374">MAKDTLSAPHKNPIYMQLREILRARMDDGEYIPGAAIPSESELAQEFGVHRLTVRSAITALVHEGLLKPVQGKGVFVMGKKLGRDLERLTGFRQTMRERNVIPDTRVMFMTRRPAGLKYGQILEMDPEAEVYYIRRLCLANDDPASFEDIFIPCSLLNDLESVDLNVFSLFDIYKFNGIQVTRAWQTLSVTQLDAKDARILQIKPGTVVLMFDCISRDAAGRVVEYSRSWARSDKASFTVHYQREPKQN</sequence>
<keyword evidence="2" id="KW-0238">DNA-binding</keyword>
<dbReference type="Gene3D" id="1.10.10.10">
    <property type="entry name" value="Winged helix-like DNA-binding domain superfamily/Winged helix DNA-binding domain"/>
    <property type="match status" value="1"/>
</dbReference>
<dbReference type="PRINTS" id="PR00035">
    <property type="entry name" value="HTHGNTR"/>
</dbReference>
<protein>
    <submittedName>
        <fullName evidence="5">GntR family transcriptional regulator</fullName>
    </submittedName>
</protein>
<dbReference type="PROSITE" id="PS50949">
    <property type="entry name" value="HTH_GNTR"/>
    <property type="match status" value="1"/>
</dbReference>
<evidence type="ECO:0000256" key="2">
    <source>
        <dbReference type="ARBA" id="ARBA00023125"/>
    </source>
</evidence>
<dbReference type="InterPro" id="IPR011663">
    <property type="entry name" value="UTRA"/>
</dbReference>
<dbReference type="Proteomes" id="UP000050501">
    <property type="component" value="Unassembled WGS sequence"/>
</dbReference>
<dbReference type="InterPro" id="IPR028978">
    <property type="entry name" value="Chorismate_lyase_/UTRA_dom_sf"/>
</dbReference>
<dbReference type="CDD" id="cd07377">
    <property type="entry name" value="WHTH_GntR"/>
    <property type="match status" value="1"/>
</dbReference>
<dbReference type="SMART" id="SM00866">
    <property type="entry name" value="UTRA"/>
    <property type="match status" value="1"/>
</dbReference>
<dbReference type="STRING" id="229921.ADN01_16205"/>
<gene>
    <name evidence="5" type="ORF">ADN01_16205</name>
</gene>
<evidence type="ECO:0000256" key="1">
    <source>
        <dbReference type="ARBA" id="ARBA00023015"/>
    </source>
</evidence>
<dbReference type="GO" id="GO:0003700">
    <property type="term" value="F:DNA-binding transcription factor activity"/>
    <property type="evidence" value="ECO:0007669"/>
    <property type="project" value="InterPro"/>
</dbReference>
<evidence type="ECO:0000256" key="3">
    <source>
        <dbReference type="ARBA" id="ARBA00023163"/>
    </source>
</evidence>
<keyword evidence="3" id="KW-0804">Transcription</keyword>
<feature type="domain" description="HTH gntR-type" evidence="4">
    <location>
        <begin position="12"/>
        <end position="80"/>
    </location>
</feature>
<dbReference type="PANTHER" id="PTHR44846">
    <property type="entry name" value="MANNOSYL-D-GLYCERATE TRANSPORT/METABOLISM SYSTEM REPRESSOR MNGR-RELATED"/>
    <property type="match status" value="1"/>
</dbReference>
<dbReference type="PANTHER" id="PTHR44846:SF1">
    <property type="entry name" value="MANNOSYL-D-GLYCERATE TRANSPORT_METABOLISM SYSTEM REPRESSOR MNGR-RELATED"/>
    <property type="match status" value="1"/>
</dbReference>
<dbReference type="InterPro" id="IPR050679">
    <property type="entry name" value="Bact_HTH_transcr_reg"/>
</dbReference>
<dbReference type="SUPFAM" id="SSF64288">
    <property type="entry name" value="Chorismate lyase-like"/>
    <property type="match status" value="1"/>
</dbReference>
<dbReference type="GO" id="GO:0003677">
    <property type="term" value="F:DNA binding"/>
    <property type="evidence" value="ECO:0007669"/>
    <property type="project" value="UniProtKB-KW"/>
</dbReference>
<dbReference type="SMART" id="SM00345">
    <property type="entry name" value="HTH_GNTR"/>
    <property type="match status" value="1"/>
</dbReference>
<proteinExistence type="predicted"/>
<dbReference type="InterPro" id="IPR000524">
    <property type="entry name" value="Tscrpt_reg_HTH_GntR"/>
</dbReference>
<dbReference type="EMBL" id="LGCM01000060">
    <property type="protein sequence ID" value="KPL77437.1"/>
    <property type="molecule type" value="Genomic_DNA"/>
</dbReference>
<reference evidence="5 6" key="1">
    <citation type="submission" date="2015-07" db="EMBL/GenBank/DDBJ databases">
        <title>Genome sequence of Levilinea saccharolytica DSM 16555.</title>
        <authorList>
            <person name="Hemp J."/>
            <person name="Ward L.M."/>
            <person name="Pace L.A."/>
            <person name="Fischer W.W."/>
        </authorList>
    </citation>
    <scope>NUCLEOTIDE SEQUENCE [LARGE SCALE GENOMIC DNA]</scope>
    <source>
        <strain evidence="5 6">KIBI-1</strain>
    </source>
</reference>
<dbReference type="SUPFAM" id="SSF46785">
    <property type="entry name" value="Winged helix' DNA-binding domain"/>
    <property type="match status" value="1"/>
</dbReference>
<dbReference type="Pfam" id="PF00392">
    <property type="entry name" value="GntR"/>
    <property type="match status" value="1"/>
</dbReference>
<dbReference type="InterPro" id="IPR036390">
    <property type="entry name" value="WH_DNA-bd_sf"/>
</dbReference>
<accession>A0A0P6XM62</accession>
<dbReference type="OrthoDB" id="146373at2"/>
<keyword evidence="1" id="KW-0805">Transcription regulation</keyword>
<comment type="caution">
    <text evidence="5">The sequence shown here is derived from an EMBL/GenBank/DDBJ whole genome shotgun (WGS) entry which is preliminary data.</text>
</comment>
<dbReference type="GO" id="GO:0045892">
    <property type="term" value="P:negative regulation of DNA-templated transcription"/>
    <property type="evidence" value="ECO:0007669"/>
    <property type="project" value="TreeGrafter"/>
</dbReference>
<dbReference type="InterPro" id="IPR036388">
    <property type="entry name" value="WH-like_DNA-bd_sf"/>
</dbReference>
<organism evidence="5 6">
    <name type="scientific">Levilinea saccharolytica</name>
    <dbReference type="NCBI Taxonomy" id="229921"/>
    <lineage>
        <taxon>Bacteria</taxon>
        <taxon>Bacillati</taxon>
        <taxon>Chloroflexota</taxon>
        <taxon>Anaerolineae</taxon>
        <taxon>Anaerolineales</taxon>
        <taxon>Anaerolineaceae</taxon>
        <taxon>Levilinea</taxon>
    </lineage>
</organism>
<dbReference type="Gene3D" id="3.40.1410.10">
    <property type="entry name" value="Chorismate lyase-like"/>
    <property type="match status" value="1"/>
</dbReference>